<dbReference type="PROSITE" id="PS00626">
    <property type="entry name" value="RCC1_2"/>
    <property type="match status" value="1"/>
</dbReference>
<dbReference type="PANTHER" id="PTHR45982:SF1">
    <property type="entry name" value="REGULATOR OF CHROMOSOME CONDENSATION"/>
    <property type="match status" value="1"/>
</dbReference>
<accession>A0ABS2ZGB9</accession>
<gene>
    <name evidence="5" type="ORF">JYA64_18015</name>
</gene>
<feature type="domain" description="RCC1-like" evidence="4">
    <location>
        <begin position="142"/>
        <end position="402"/>
    </location>
</feature>
<dbReference type="PRINTS" id="PR00633">
    <property type="entry name" value="RCCNDNSATION"/>
</dbReference>
<dbReference type="EMBL" id="JAFHKS010000044">
    <property type="protein sequence ID" value="MBN3547210.1"/>
    <property type="molecule type" value="Genomic_DNA"/>
</dbReference>
<sequence>MKIRTLLMTAGLSLFIGTNIKIMEVSAVTDVYGGSNHSYLIDYENTGYGWGDNTYYQLGFKETTSSIHYPEQISFKDGSLAKNIKMFSSSKANYFTLAMMEDGSLRFWGSIFSYGGGIGGYWSDWDYSKYITIQNQDGTPFKGATMITSGDTHMAALKEDGTVWTWGENWQGQLGNKKTDHNPYAQQVVMDDGTPLKGVVAISAGAWHTLALKKDGTVYGWGWNRNNQLGVTTQKVIPYAIPILTSEQKVLSGITGIEAGGEHSLVLTHKNKVLSWGHNGYGQLGNGNTTNQPYPGLVVDASNQPIHDIKTVKTSGYSSFALTSDSKILAWGRNQFGQTGNGNTTEKILIPDYVMTSDHTPLENIYTFSAGWQHVLAMQKDGAMWAWGSNIGNILGVGVTNGGGVPLAKRVLKQADEPLSVKVEGNTLQEEVINPTLTVQNKQALLQWNNPNSAVRYVEIYKDGTYIGTSFSTIYVDPTMDPTNSHTYTLKAVDGLGNRTTGVNAELKIVQPVKMVEVTTDKLSPQPVKSTITINALAEGGNERLYKFWLLENGTWKVLQDYSSSSSVKWTPSNEGNYKISVHVKDRDSVKSYDDYKALEYKIESDSVLLNSFSSQLSSPRSVYSSIPITATATGGSEKLYKFFVYHNGVWKVLKDYSPVSNLNWVPKVPGDYKLVVHAKDKNSTKNYDSYKQLIFKVLNGPVLQSVSTNLTSPQSLGKTVQIKASAIGGTEKLYKYWVYDGVKWHILKDFTSQTTVDWKPAAKGTYKISVHVKDRYSTRSYDSYKAVNYTIK</sequence>
<protein>
    <recommendedName>
        <fullName evidence="7">Alpha-tubulin suppressor</fullName>
    </recommendedName>
</protein>
<feature type="domain" description="Two component regulator three Y" evidence="3">
    <location>
        <begin position="634"/>
        <end position="699"/>
    </location>
</feature>
<evidence type="ECO:0000256" key="2">
    <source>
        <dbReference type="ARBA" id="ARBA00022737"/>
    </source>
</evidence>
<feature type="domain" description="Two component regulator three Y" evidence="3">
    <location>
        <begin position="539"/>
        <end position="603"/>
    </location>
</feature>
<dbReference type="PROSITE" id="PS50012">
    <property type="entry name" value="RCC1_3"/>
    <property type="match status" value="5"/>
</dbReference>
<name>A0ABS2ZGB9_9BACL</name>
<reference evidence="5 6" key="1">
    <citation type="submission" date="2021-01" db="EMBL/GenBank/DDBJ databases">
        <title>Genome Sequencing of Type Strains.</title>
        <authorList>
            <person name="Lemaire J.F."/>
            <person name="Inderbitzin P."/>
            <person name="Collins S.B."/>
            <person name="Wespe N."/>
            <person name="Knight-Connoni V."/>
        </authorList>
    </citation>
    <scope>NUCLEOTIDE SEQUENCE [LARGE SCALE GENOMIC DNA]</scope>
    <source>
        <strain evidence="5 6">DSM 14730</strain>
    </source>
</reference>
<dbReference type="Pfam" id="PF25390">
    <property type="entry name" value="WD40_RLD"/>
    <property type="match status" value="1"/>
</dbReference>
<keyword evidence="2" id="KW-0677">Repeat</keyword>
<keyword evidence="1" id="KW-0344">Guanine-nucleotide releasing factor</keyword>
<dbReference type="Pfam" id="PF07495">
    <property type="entry name" value="Y_Y_Y"/>
    <property type="match status" value="3"/>
</dbReference>
<organism evidence="5 6">
    <name type="scientific">Fictibacillus barbaricus</name>
    <dbReference type="NCBI Taxonomy" id="182136"/>
    <lineage>
        <taxon>Bacteria</taxon>
        <taxon>Bacillati</taxon>
        <taxon>Bacillota</taxon>
        <taxon>Bacilli</taxon>
        <taxon>Bacillales</taxon>
        <taxon>Fictibacillaceae</taxon>
        <taxon>Fictibacillus</taxon>
    </lineage>
</organism>
<dbReference type="InterPro" id="IPR011123">
    <property type="entry name" value="Y_Y_Y"/>
</dbReference>
<evidence type="ECO:0000259" key="3">
    <source>
        <dbReference type="Pfam" id="PF07495"/>
    </source>
</evidence>
<dbReference type="InterPro" id="IPR051553">
    <property type="entry name" value="Ran_GTPase-activating"/>
</dbReference>
<dbReference type="Gene3D" id="2.130.10.30">
    <property type="entry name" value="Regulator of chromosome condensation 1/beta-lactamase-inhibitor protein II"/>
    <property type="match status" value="2"/>
</dbReference>
<evidence type="ECO:0000313" key="5">
    <source>
        <dbReference type="EMBL" id="MBN3547210.1"/>
    </source>
</evidence>
<evidence type="ECO:0000256" key="1">
    <source>
        <dbReference type="ARBA" id="ARBA00022658"/>
    </source>
</evidence>
<dbReference type="Proteomes" id="UP001319060">
    <property type="component" value="Unassembled WGS sequence"/>
</dbReference>
<feature type="domain" description="Two component regulator three Y" evidence="3">
    <location>
        <begin position="729"/>
        <end position="793"/>
    </location>
</feature>
<proteinExistence type="predicted"/>
<evidence type="ECO:0000313" key="6">
    <source>
        <dbReference type="Proteomes" id="UP001319060"/>
    </source>
</evidence>
<keyword evidence="6" id="KW-1185">Reference proteome</keyword>
<comment type="caution">
    <text evidence="5">The sequence shown here is derived from an EMBL/GenBank/DDBJ whole genome shotgun (WGS) entry which is preliminary data.</text>
</comment>
<dbReference type="RefSeq" id="WP_188401468.1">
    <property type="nucleotide sequence ID" value="NZ_BMCE01000001.1"/>
</dbReference>
<dbReference type="InterPro" id="IPR000408">
    <property type="entry name" value="Reg_chr_condens"/>
</dbReference>
<dbReference type="Pfam" id="PF00415">
    <property type="entry name" value="RCC1"/>
    <property type="match status" value="1"/>
</dbReference>
<dbReference type="InterPro" id="IPR058923">
    <property type="entry name" value="RCC1-like_dom"/>
</dbReference>
<evidence type="ECO:0000259" key="4">
    <source>
        <dbReference type="Pfam" id="PF25390"/>
    </source>
</evidence>
<dbReference type="SUPFAM" id="SSF50985">
    <property type="entry name" value="RCC1/BLIP-II"/>
    <property type="match status" value="1"/>
</dbReference>
<dbReference type="InterPro" id="IPR009091">
    <property type="entry name" value="RCC1/BLIP-II"/>
</dbReference>
<evidence type="ECO:0008006" key="7">
    <source>
        <dbReference type="Google" id="ProtNLM"/>
    </source>
</evidence>
<dbReference type="PANTHER" id="PTHR45982">
    <property type="entry name" value="REGULATOR OF CHROMOSOME CONDENSATION"/>
    <property type="match status" value="1"/>
</dbReference>